<keyword evidence="8 16" id="KW-0175">Coiled coil</keyword>
<evidence type="ECO:0000313" key="19">
    <source>
        <dbReference type="Proteomes" id="UP001328107"/>
    </source>
</evidence>
<dbReference type="Proteomes" id="UP001328107">
    <property type="component" value="Unassembled WGS sequence"/>
</dbReference>
<dbReference type="AlphaFoldDB" id="A0AAN4Z8F1"/>
<evidence type="ECO:0000256" key="16">
    <source>
        <dbReference type="SAM" id="Coils"/>
    </source>
</evidence>
<keyword evidence="11" id="KW-0966">Cell projection</keyword>
<evidence type="ECO:0000256" key="13">
    <source>
        <dbReference type="ARBA" id="ARBA00055755"/>
    </source>
</evidence>
<sequence>MNTSDIREVVAHLNEPPFSMGINLITFDNFSKDKLLQTLSDVLCYIADIPKIDIRSEPADQTALRIMNALKIFKFKPPTDIEQLDEWRAGLVEGAPAAIHPVLHYLFENIDHLKTRAYLARFLVRVDVPQELQDPDLHQMQEEVNQLMEQFKEVHARTTEISGESEHIEVLRADLKAMEAEKEQITRRIERIEARVKNIPNVDKILEFAARKRMETERIKEMEDRKTEIRQDMLKSEKKMQRRATDLAELQRAAEVIDPSGLIKELEAEIQTNSYLAHGKLAREIEEQRPKIGVLSSLVQGPAVDEGAIERLQKEIMEKTESNNRMKEERNLKEEDHDENFLMYRHQTKAVENKKDNAAQKLQEARQELEHIEAQIQEKKRELRDRTGEEEVVTTVQFRNYVSKMRIKTNEYKKKRKELDQMQNEVGVLHRTSRFLSDQWIHLKDKISDMGGDVMEVSIEVPSMTRPKTAAPKTNDVEELKAMIKQLNVEVARKSDLLTPLRKEHQEKTDEFNALLDTLREKKRDYERKKAALQGGFEETKREVEDLENRKKKTEEKMLLAEEKLEQMRLRKERIDRERRGEEKPLVQELQERIQQAMREQEEMQSYGGKQMNHEMARKQKAMWSGMRILFEAKMNAIKERDTLNQPIGDRIARLS</sequence>
<dbReference type="GO" id="GO:0060271">
    <property type="term" value="P:cilium assembly"/>
    <property type="evidence" value="ECO:0007669"/>
    <property type="project" value="InterPro"/>
</dbReference>
<evidence type="ECO:0000256" key="2">
    <source>
        <dbReference type="ARBA" id="ARBA00022490"/>
    </source>
</evidence>
<dbReference type="GO" id="GO:0036064">
    <property type="term" value="C:ciliary basal body"/>
    <property type="evidence" value="ECO:0007669"/>
    <property type="project" value="TreeGrafter"/>
</dbReference>
<dbReference type="GO" id="GO:0042073">
    <property type="term" value="P:intraciliary transport"/>
    <property type="evidence" value="ECO:0007669"/>
    <property type="project" value="InterPro"/>
</dbReference>
<dbReference type="EMBL" id="BTRK01000001">
    <property type="protein sequence ID" value="GMR33898.1"/>
    <property type="molecule type" value="Genomic_DNA"/>
</dbReference>
<feature type="domain" description="IFT81 calponin homology" evidence="17">
    <location>
        <begin position="5"/>
        <end position="127"/>
    </location>
</feature>
<keyword evidence="9" id="KW-0969">Cilium</keyword>
<dbReference type="GO" id="GO:0007283">
    <property type="term" value="P:spermatogenesis"/>
    <property type="evidence" value="ECO:0007669"/>
    <property type="project" value="UniProtKB-KW"/>
</dbReference>
<evidence type="ECO:0000256" key="14">
    <source>
        <dbReference type="ARBA" id="ARBA00073058"/>
    </source>
</evidence>
<comment type="similarity">
    <text evidence="12">Belongs to the IFT81 family.</text>
</comment>
<evidence type="ECO:0000256" key="5">
    <source>
        <dbReference type="ARBA" id="ARBA00022794"/>
    </source>
</evidence>
<evidence type="ECO:0000313" key="18">
    <source>
        <dbReference type="EMBL" id="GMR33898.1"/>
    </source>
</evidence>
<gene>
    <name evidence="18" type="ORF">PMAYCL1PPCAC_04093</name>
</gene>
<dbReference type="GO" id="GO:0015631">
    <property type="term" value="F:tubulin binding"/>
    <property type="evidence" value="ECO:0007669"/>
    <property type="project" value="InterPro"/>
</dbReference>
<keyword evidence="4" id="KW-0221">Differentiation</keyword>
<organism evidence="18 19">
    <name type="scientific">Pristionchus mayeri</name>
    <dbReference type="NCBI Taxonomy" id="1317129"/>
    <lineage>
        <taxon>Eukaryota</taxon>
        <taxon>Metazoa</taxon>
        <taxon>Ecdysozoa</taxon>
        <taxon>Nematoda</taxon>
        <taxon>Chromadorea</taxon>
        <taxon>Rhabditida</taxon>
        <taxon>Rhabditina</taxon>
        <taxon>Diplogasteromorpha</taxon>
        <taxon>Diplogasteroidea</taxon>
        <taxon>Neodiplogasteridae</taxon>
        <taxon>Pristionchus</taxon>
    </lineage>
</organism>
<dbReference type="GO" id="GO:0030992">
    <property type="term" value="C:intraciliary transport particle B"/>
    <property type="evidence" value="ECO:0007669"/>
    <property type="project" value="InterPro"/>
</dbReference>
<evidence type="ECO:0000256" key="11">
    <source>
        <dbReference type="ARBA" id="ARBA00023273"/>
    </source>
</evidence>
<feature type="coiled-coil region" evidence="16">
    <location>
        <begin position="309"/>
        <end position="432"/>
    </location>
</feature>
<keyword evidence="7" id="KW-0007">Acetylation</keyword>
<evidence type="ECO:0000256" key="12">
    <source>
        <dbReference type="ARBA" id="ARBA00043983"/>
    </source>
</evidence>
<evidence type="ECO:0000256" key="9">
    <source>
        <dbReference type="ARBA" id="ARBA00023069"/>
    </source>
</evidence>
<dbReference type="GO" id="GO:0030154">
    <property type="term" value="P:cell differentiation"/>
    <property type="evidence" value="ECO:0007669"/>
    <property type="project" value="UniProtKB-KW"/>
</dbReference>
<evidence type="ECO:0000256" key="8">
    <source>
        <dbReference type="ARBA" id="ARBA00023054"/>
    </source>
</evidence>
<comment type="function">
    <text evidence="13">Component of the intraflagellar transport (IFT) complex B: together with IFT74, forms a tubulin-binding module that specifically mediates transport of tubulin within the cilium. Binds tubulin via its CH (calponin-homology)-like region. Required for ciliogenesis. Required for proper regulation of SHH signaling. Plays an important role during spermatogenesis by modulating the assembly and elongation of the sperm flagella.</text>
</comment>
<evidence type="ECO:0000256" key="1">
    <source>
        <dbReference type="ARBA" id="ARBA00004120"/>
    </source>
</evidence>
<feature type="coiled-coil region" evidence="16">
    <location>
        <begin position="477"/>
        <end position="607"/>
    </location>
</feature>
<dbReference type="PANTHER" id="PTHR15614:SF2">
    <property type="entry name" value="INTRAFLAGELLAR TRANSPORT PROTEIN 81 HOMOLOG"/>
    <property type="match status" value="1"/>
</dbReference>
<dbReference type="FunFam" id="1.10.418.70:FF:000001">
    <property type="entry name" value="Intraflagellar transport protein 81 homolog"/>
    <property type="match status" value="1"/>
</dbReference>
<dbReference type="Pfam" id="PF18383">
    <property type="entry name" value="IFT81_CH"/>
    <property type="match status" value="1"/>
</dbReference>
<keyword evidence="10" id="KW-0206">Cytoskeleton</keyword>
<dbReference type="InterPro" id="IPR029600">
    <property type="entry name" value="IFT81"/>
</dbReference>
<dbReference type="Gene3D" id="1.10.418.70">
    <property type="entry name" value="Intraflagellar transport protein 81, N-terminal domain"/>
    <property type="match status" value="1"/>
</dbReference>
<evidence type="ECO:0000256" key="3">
    <source>
        <dbReference type="ARBA" id="ARBA00022553"/>
    </source>
</evidence>
<reference evidence="19" key="1">
    <citation type="submission" date="2022-10" db="EMBL/GenBank/DDBJ databases">
        <title>Genome assembly of Pristionchus species.</title>
        <authorList>
            <person name="Yoshida K."/>
            <person name="Sommer R.J."/>
        </authorList>
    </citation>
    <scope>NUCLEOTIDE SEQUENCE [LARGE SCALE GENOMIC DNA]</scope>
    <source>
        <strain evidence="19">RS5460</strain>
    </source>
</reference>
<dbReference type="InterPro" id="IPR041146">
    <property type="entry name" value="IFT81_CH"/>
</dbReference>
<dbReference type="InterPro" id="IPR043016">
    <property type="entry name" value="IFT81_N_sf"/>
</dbReference>
<protein>
    <recommendedName>
        <fullName evidence="14">Intraflagellar transport protein 81 homolog</fullName>
    </recommendedName>
    <alternativeName>
        <fullName evidence="15">Carnitine deficiency-associated protein expressed in ventricle 1</fullName>
    </alternativeName>
</protein>
<accession>A0AAN4Z8F1</accession>
<evidence type="ECO:0000256" key="10">
    <source>
        <dbReference type="ARBA" id="ARBA00023212"/>
    </source>
</evidence>
<evidence type="ECO:0000256" key="15">
    <source>
        <dbReference type="ARBA" id="ARBA00079903"/>
    </source>
</evidence>
<keyword evidence="6" id="KW-0744">Spermatogenesis</keyword>
<dbReference type="PANTHER" id="PTHR15614">
    <property type="entry name" value="INTRAFLAGELLAR TRANSPORT PROTEIN 81 HOMOLOG"/>
    <property type="match status" value="1"/>
</dbReference>
<feature type="coiled-coil region" evidence="16">
    <location>
        <begin position="137"/>
        <end position="239"/>
    </location>
</feature>
<keyword evidence="2" id="KW-0963">Cytoplasm</keyword>
<evidence type="ECO:0000259" key="17">
    <source>
        <dbReference type="Pfam" id="PF18383"/>
    </source>
</evidence>
<keyword evidence="3" id="KW-0597">Phosphoprotein</keyword>
<proteinExistence type="inferred from homology"/>
<evidence type="ECO:0000256" key="7">
    <source>
        <dbReference type="ARBA" id="ARBA00022990"/>
    </source>
</evidence>
<name>A0AAN4Z8F1_9BILA</name>
<keyword evidence="19" id="KW-1185">Reference proteome</keyword>
<evidence type="ECO:0000256" key="6">
    <source>
        <dbReference type="ARBA" id="ARBA00022871"/>
    </source>
</evidence>
<comment type="caution">
    <text evidence="18">The sequence shown here is derived from an EMBL/GenBank/DDBJ whole genome shotgun (WGS) entry which is preliminary data.</text>
</comment>
<comment type="subcellular location">
    <subcellularLocation>
        <location evidence="1">Cytoplasm</location>
        <location evidence="1">Cytoskeleton</location>
        <location evidence="1">Cilium basal body</location>
    </subcellularLocation>
</comment>
<keyword evidence="5" id="KW-0970">Cilium biogenesis/degradation</keyword>
<evidence type="ECO:0000256" key="4">
    <source>
        <dbReference type="ARBA" id="ARBA00022782"/>
    </source>
</evidence>